<dbReference type="RefSeq" id="WP_093989556.1">
    <property type="nucleotide sequence ID" value="NZ_FYDD01000004.1"/>
</dbReference>
<dbReference type="OrthoDB" id="1953676at2"/>
<name>A0A8J6PEK0_9FIRM</name>
<keyword evidence="2" id="KW-1185">Reference proteome</keyword>
<dbReference type="GO" id="GO:0005524">
    <property type="term" value="F:ATP binding"/>
    <property type="evidence" value="ECO:0007669"/>
    <property type="project" value="UniProtKB-KW"/>
</dbReference>
<keyword evidence="1" id="KW-0547">Nucleotide-binding</keyword>
<organism evidence="1 2">
    <name type="scientific">Massiliimalia timonensis</name>
    <dbReference type="NCBI Taxonomy" id="1987501"/>
    <lineage>
        <taxon>Bacteria</taxon>
        <taxon>Bacillati</taxon>
        <taxon>Bacillota</taxon>
        <taxon>Clostridia</taxon>
        <taxon>Eubacteriales</taxon>
        <taxon>Oscillospiraceae</taxon>
        <taxon>Massiliimalia</taxon>
    </lineage>
</organism>
<sequence>MIKLIVGSKGSGKTKVLIDLVNKAAETSSGSVVCIEKAMNLNFSIKPSVRLIHADEYEISGYEQFYGFITGVLAGNYDITDIFVDGILRIGNRDLDALATMVANVEKIVKDDVSVTFTVSTDAENLPESLKAYL</sequence>
<keyword evidence="1" id="KW-0067">ATP-binding</keyword>
<gene>
    <name evidence="1" type="ORF">H8702_04735</name>
</gene>
<evidence type="ECO:0000313" key="1">
    <source>
        <dbReference type="EMBL" id="MBC8610427.1"/>
    </source>
</evidence>
<dbReference type="Proteomes" id="UP000632659">
    <property type="component" value="Unassembled WGS sequence"/>
</dbReference>
<evidence type="ECO:0000313" key="2">
    <source>
        <dbReference type="Proteomes" id="UP000632659"/>
    </source>
</evidence>
<accession>A0A8J6PEK0</accession>
<reference evidence="1" key="1">
    <citation type="submission" date="2020-08" db="EMBL/GenBank/DDBJ databases">
        <title>Genome public.</title>
        <authorList>
            <person name="Liu C."/>
            <person name="Sun Q."/>
        </authorList>
    </citation>
    <scope>NUCLEOTIDE SEQUENCE</scope>
    <source>
        <strain evidence="1">NSJ-15</strain>
    </source>
</reference>
<protein>
    <submittedName>
        <fullName evidence="1">ATP-binding protein</fullName>
    </submittedName>
</protein>
<dbReference type="EMBL" id="JACRTL010000002">
    <property type="protein sequence ID" value="MBC8610427.1"/>
    <property type="molecule type" value="Genomic_DNA"/>
</dbReference>
<proteinExistence type="predicted"/>
<dbReference type="AlphaFoldDB" id="A0A8J6PEK0"/>
<comment type="caution">
    <text evidence="1">The sequence shown here is derived from an EMBL/GenBank/DDBJ whole genome shotgun (WGS) entry which is preliminary data.</text>
</comment>